<feature type="region of interest" description="Disordered" evidence="3">
    <location>
        <begin position="106"/>
        <end position="128"/>
    </location>
</feature>
<dbReference type="InterPro" id="IPR022307">
    <property type="entry name" value="Helicase_put_actinobac"/>
</dbReference>
<dbReference type="PANTHER" id="PTHR47957">
    <property type="entry name" value="ATP-DEPENDENT HELICASE HRQ1"/>
    <property type="match status" value="1"/>
</dbReference>
<keyword evidence="6" id="KW-0347">Helicase</keyword>
<dbReference type="SMART" id="SM00487">
    <property type="entry name" value="DEXDc"/>
    <property type="match status" value="1"/>
</dbReference>
<name>A0ABP7APB7_9ACTN</name>
<feature type="domain" description="Helicase ATP-binding" evidence="4">
    <location>
        <begin position="71"/>
        <end position="277"/>
    </location>
</feature>
<dbReference type="PROSITE" id="PS51192">
    <property type="entry name" value="HELICASE_ATP_BIND_1"/>
    <property type="match status" value="1"/>
</dbReference>
<keyword evidence="6" id="KW-0378">Hydrolase</keyword>
<dbReference type="InterPro" id="IPR055227">
    <property type="entry name" value="HRQ1_WHD"/>
</dbReference>
<dbReference type="CDD" id="cd18797">
    <property type="entry name" value="SF2_C_Hrq"/>
    <property type="match status" value="1"/>
</dbReference>
<dbReference type="EMBL" id="BAABAB010000044">
    <property type="protein sequence ID" value="GAA3637374.1"/>
    <property type="molecule type" value="Genomic_DNA"/>
</dbReference>
<dbReference type="Pfam" id="PF22982">
    <property type="entry name" value="WHD_HRQ1"/>
    <property type="match status" value="1"/>
</dbReference>
<dbReference type="InterPro" id="IPR027417">
    <property type="entry name" value="P-loop_NTPase"/>
</dbReference>
<feature type="compositionally biased region" description="Basic and acidic residues" evidence="3">
    <location>
        <begin position="114"/>
        <end position="128"/>
    </location>
</feature>
<evidence type="ECO:0000313" key="6">
    <source>
        <dbReference type="EMBL" id="GAA3637374.1"/>
    </source>
</evidence>
<dbReference type="InterPro" id="IPR011545">
    <property type="entry name" value="DEAD/DEAH_box_helicase_dom"/>
</dbReference>
<evidence type="ECO:0000259" key="5">
    <source>
        <dbReference type="PROSITE" id="PS51194"/>
    </source>
</evidence>
<reference evidence="7" key="1">
    <citation type="journal article" date="2019" name="Int. J. Syst. Evol. Microbiol.">
        <title>The Global Catalogue of Microorganisms (GCM) 10K type strain sequencing project: providing services to taxonomists for standard genome sequencing and annotation.</title>
        <authorList>
            <consortium name="The Broad Institute Genomics Platform"/>
            <consortium name="The Broad Institute Genome Sequencing Center for Infectious Disease"/>
            <person name="Wu L."/>
            <person name="Ma J."/>
        </authorList>
    </citation>
    <scope>NUCLEOTIDE SEQUENCE [LARGE SCALE GENOMIC DNA]</scope>
    <source>
        <strain evidence="7">JCM 16929</strain>
    </source>
</reference>
<dbReference type="Proteomes" id="UP001501490">
    <property type="component" value="Unassembled WGS sequence"/>
</dbReference>
<keyword evidence="7" id="KW-1185">Reference proteome</keyword>
<dbReference type="SMART" id="SM00490">
    <property type="entry name" value="HELICc"/>
    <property type="match status" value="1"/>
</dbReference>
<evidence type="ECO:0000256" key="1">
    <source>
        <dbReference type="ARBA" id="ARBA00022741"/>
    </source>
</evidence>
<dbReference type="InterPro" id="IPR001650">
    <property type="entry name" value="Helicase_C-like"/>
</dbReference>
<dbReference type="Pfam" id="PF00270">
    <property type="entry name" value="DEAD"/>
    <property type="match status" value="1"/>
</dbReference>
<evidence type="ECO:0000313" key="7">
    <source>
        <dbReference type="Proteomes" id="UP001501490"/>
    </source>
</evidence>
<dbReference type="RefSeq" id="WP_344808793.1">
    <property type="nucleotide sequence ID" value="NZ_BAABAB010000044.1"/>
</dbReference>
<evidence type="ECO:0000256" key="2">
    <source>
        <dbReference type="ARBA" id="ARBA00022840"/>
    </source>
</evidence>
<evidence type="ECO:0000259" key="4">
    <source>
        <dbReference type="PROSITE" id="PS51192"/>
    </source>
</evidence>
<gene>
    <name evidence="6" type="ORF">GCM10022236_44870</name>
</gene>
<accession>A0ABP7APB7</accession>
<dbReference type="PROSITE" id="PS51194">
    <property type="entry name" value="HELICASE_CTER"/>
    <property type="match status" value="1"/>
</dbReference>
<evidence type="ECO:0000256" key="3">
    <source>
        <dbReference type="SAM" id="MobiDB-lite"/>
    </source>
</evidence>
<protein>
    <submittedName>
        <fullName evidence="6">DEAD/DEAH box helicase</fullName>
    </submittedName>
</protein>
<dbReference type="CDD" id="cd17923">
    <property type="entry name" value="DEXHc_Hrq1-like"/>
    <property type="match status" value="1"/>
</dbReference>
<dbReference type="Pfam" id="PF09369">
    <property type="entry name" value="MZB"/>
    <property type="match status" value="1"/>
</dbReference>
<proteinExistence type="predicted"/>
<keyword evidence="2" id="KW-0067">ATP-binding</keyword>
<feature type="domain" description="Helicase C-terminal" evidence="5">
    <location>
        <begin position="304"/>
        <end position="455"/>
    </location>
</feature>
<dbReference type="InterPro" id="IPR018973">
    <property type="entry name" value="MZB"/>
</dbReference>
<dbReference type="Pfam" id="PF00271">
    <property type="entry name" value="Helicase_C"/>
    <property type="match status" value="1"/>
</dbReference>
<organism evidence="6 7">
    <name type="scientific">Microlunatus ginsengisoli</name>
    <dbReference type="NCBI Taxonomy" id="363863"/>
    <lineage>
        <taxon>Bacteria</taxon>
        <taxon>Bacillati</taxon>
        <taxon>Actinomycetota</taxon>
        <taxon>Actinomycetes</taxon>
        <taxon>Propionibacteriales</taxon>
        <taxon>Propionibacteriaceae</taxon>
        <taxon>Microlunatus</taxon>
    </lineage>
</organism>
<dbReference type="PANTHER" id="PTHR47957:SF3">
    <property type="entry name" value="ATP-DEPENDENT HELICASE HRQ1"/>
    <property type="match status" value="1"/>
</dbReference>
<dbReference type="Gene3D" id="3.40.50.300">
    <property type="entry name" value="P-loop containing nucleotide triphosphate hydrolases"/>
    <property type="match status" value="2"/>
</dbReference>
<comment type="caution">
    <text evidence="6">The sequence shown here is derived from an EMBL/GenBank/DDBJ whole genome shotgun (WGS) entry which is preliminary data.</text>
</comment>
<dbReference type="SUPFAM" id="SSF52540">
    <property type="entry name" value="P-loop containing nucleoside triphosphate hydrolases"/>
    <property type="match status" value="1"/>
</dbReference>
<dbReference type="GO" id="GO:0004386">
    <property type="term" value="F:helicase activity"/>
    <property type="evidence" value="ECO:0007669"/>
    <property type="project" value="UniProtKB-KW"/>
</dbReference>
<keyword evidence="1" id="KW-0547">Nucleotide-binding</keyword>
<dbReference type="InterPro" id="IPR014001">
    <property type="entry name" value="Helicase_ATP-bd"/>
</dbReference>
<dbReference type="NCBIfam" id="TIGR03817">
    <property type="entry name" value="DECH_helic"/>
    <property type="match status" value="1"/>
</dbReference>
<sequence length="777" mass="82884">MTVRAEPTPRVGSVDALAAHLTTAGHRVRRFSWPARSGHTADWPSWVPAEIVTGLAAAGIAAPWRHQVEAAEAAVAGRHVILATGTASGKSLGFLLPVLAATYGGADSVGPRPPGDRPPARDPLDRLDLGPVGPRPHTALYLSPTKALAHDQFRAARALGPRGWRIATLDGDTEPAARDWVRDWGTYVVSNPDMLHHSVLPQHRRWAPLLRGLRYVVVDEAHRYRGVFGAQVAAVLARLRRLAHYYGADPVFVLAAATIAEPAQTAARLLGVPADRIVVVDRDDSARPARELALVEPAGDADELTAELLARCVDEGRQTLAFTRSRRSAEAVTLAARRRTVSAARIEAYRAGYLAADRRAIESDLRSGEIRGVASTNALELGIDVAGLDAVLIDGYPGTRSSFWQQAGRAGRGDADALVVLVAGRHPLDRFLVEHPEVLLDRPVEATVLNPANPYVLRPHLLAGAQELPLGTSDEHYFGPSTSGLIAELARGGALRRRPNGWFCTGGAAAREIDLRAAGRRLDIVEQQTGRVLGVVDESGADLCVHEGAVYVHRGDTYLCLPAEDDEPEVLVRAAQPGYLTSPRRETEVRILAERARRAVGAGWAALGEVEVHSRVTGYLRRDPETGTVWDQTPLDLPTRTLRTTAVWFTLDPGLVPDEISLARLDATAHAAEHAWLGLLPAYAGCDPWDVNGASAVRHPDTGLLTLILSDALAGGAGFAEHGFAVAERWLRATADLLRGCDCAAGCPGCIVSAACGTTGRPLDKSGAALLLQIGGV</sequence>